<comment type="caution">
    <text evidence="4">The sequence shown here is derived from an EMBL/GenBank/DDBJ whole genome shotgun (WGS) entry which is preliminary data.</text>
</comment>
<feature type="transmembrane region" description="Helical" evidence="3">
    <location>
        <begin position="282"/>
        <end position="302"/>
    </location>
</feature>
<keyword evidence="2" id="KW-0546">Nucleotide metabolism</keyword>
<evidence type="ECO:0000313" key="5">
    <source>
        <dbReference type="Proteomes" id="UP001595712"/>
    </source>
</evidence>
<dbReference type="InterPro" id="IPR033704">
    <property type="entry name" value="dUTPase_trimeric"/>
</dbReference>
<keyword evidence="1" id="KW-0378">Hydrolase</keyword>
<dbReference type="RefSeq" id="WP_387980913.1">
    <property type="nucleotide sequence ID" value="NZ_JBHRWO010000022.1"/>
</dbReference>
<dbReference type="InterPro" id="IPR036157">
    <property type="entry name" value="dUTPase-like_sf"/>
</dbReference>
<evidence type="ECO:0000256" key="2">
    <source>
        <dbReference type="ARBA" id="ARBA00023080"/>
    </source>
</evidence>
<dbReference type="PANTHER" id="PTHR42680:SF3">
    <property type="entry name" value="DCTP DEAMINASE"/>
    <property type="match status" value="1"/>
</dbReference>
<keyword evidence="3" id="KW-0472">Membrane</keyword>
<dbReference type="InterPro" id="IPR011962">
    <property type="entry name" value="dCTP_deaminase"/>
</dbReference>
<dbReference type="Gene3D" id="2.70.40.10">
    <property type="match status" value="1"/>
</dbReference>
<accession>A0ABV7Q561</accession>
<dbReference type="SUPFAM" id="SSF51283">
    <property type="entry name" value="dUTPase-like"/>
    <property type="match status" value="1"/>
</dbReference>
<evidence type="ECO:0008006" key="6">
    <source>
        <dbReference type="Google" id="ProtNLM"/>
    </source>
</evidence>
<protein>
    <recommendedName>
        <fullName evidence="6">Deoxycytidine triphosphate deaminase</fullName>
    </recommendedName>
</protein>
<organism evidence="4 5">
    <name type="scientific">Glycomyces rhizosphaerae</name>
    <dbReference type="NCBI Taxonomy" id="2054422"/>
    <lineage>
        <taxon>Bacteria</taxon>
        <taxon>Bacillati</taxon>
        <taxon>Actinomycetota</taxon>
        <taxon>Actinomycetes</taxon>
        <taxon>Glycomycetales</taxon>
        <taxon>Glycomycetaceae</taxon>
        <taxon>Glycomyces</taxon>
    </lineage>
</organism>
<dbReference type="Pfam" id="PF22769">
    <property type="entry name" value="DCD"/>
    <property type="match status" value="1"/>
</dbReference>
<gene>
    <name evidence="4" type="ORF">ACFO8M_25955</name>
</gene>
<evidence type="ECO:0000256" key="3">
    <source>
        <dbReference type="SAM" id="Phobius"/>
    </source>
</evidence>
<sequence>MYLADVDIRAHLNEINFSCRLPQHPFNPDLQIGPASVDIRIDTVFWVPKRKPPRRWSRTSSEKRWRSADIVDLRRQDVYETQPTLHWRQRRLAPGDTIVINPGESIMARTYEEFSMPEGMAGKLSARVSYSRLGLLVHCGNDFMNPGWRGHHPLQLVNLSGLPIRIAPLFPVAQLCFVTLTQPSSRIYGEGERYMHDDGGPSKWWRDALVQEVVDAYGQDNLPRSVSDYINQAIADGLFSDEQLIRLLEFRESVAVSRFTSGSDFLGEFAEKERNARKRRQVWRGIKLGSLPILLGASLGLLSVQPYGWLHFGFILATVLSLLFASHEIFAQQSEDFFLPQDWRAYKNQEQAKAQVVAVRQSAVISDDPNV</sequence>
<evidence type="ECO:0000256" key="1">
    <source>
        <dbReference type="ARBA" id="ARBA00022801"/>
    </source>
</evidence>
<keyword evidence="3" id="KW-1133">Transmembrane helix</keyword>
<dbReference type="Proteomes" id="UP001595712">
    <property type="component" value="Unassembled WGS sequence"/>
</dbReference>
<evidence type="ECO:0000313" key="4">
    <source>
        <dbReference type="EMBL" id="MFC3495940.1"/>
    </source>
</evidence>
<dbReference type="PANTHER" id="PTHR42680">
    <property type="entry name" value="DCTP DEAMINASE"/>
    <property type="match status" value="1"/>
</dbReference>
<proteinExistence type="predicted"/>
<keyword evidence="5" id="KW-1185">Reference proteome</keyword>
<name>A0ABV7Q561_9ACTN</name>
<dbReference type="CDD" id="cd07557">
    <property type="entry name" value="trimeric_dUTPase"/>
    <property type="match status" value="1"/>
</dbReference>
<reference evidence="5" key="1">
    <citation type="journal article" date="2019" name="Int. J. Syst. Evol. Microbiol.">
        <title>The Global Catalogue of Microorganisms (GCM) 10K type strain sequencing project: providing services to taxonomists for standard genome sequencing and annotation.</title>
        <authorList>
            <consortium name="The Broad Institute Genomics Platform"/>
            <consortium name="The Broad Institute Genome Sequencing Center for Infectious Disease"/>
            <person name="Wu L."/>
            <person name="Ma J."/>
        </authorList>
    </citation>
    <scope>NUCLEOTIDE SEQUENCE [LARGE SCALE GENOMIC DNA]</scope>
    <source>
        <strain evidence="5">CGMCC 4.7396</strain>
    </source>
</reference>
<feature type="transmembrane region" description="Helical" evidence="3">
    <location>
        <begin position="308"/>
        <end position="325"/>
    </location>
</feature>
<dbReference type="EMBL" id="JBHRWO010000022">
    <property type="protein sequence ID" value="MFC3495940.1"/>
    <property type="molecule type" value="Genomic_DNA"/>
</dbReference>
<keyword evidence="3" id="KW-0812">Transmembrane</keyword>